<dbReference type="AlphaFoldDB" id="A0A1J1I8T4"/>
<reference evidence="3 4" key="1">
    <citation type="submission" date="2015-04" db="EMBL/GenBank/DDBJ databases">
        <authorList>
            <person name="Syromyatnikov M.Y."/>
            <person name="Popov V.N."/>
        </authorList>
    </citation>
    <scope>NUCLEOTIDE SEQUENCE [LARGE SCALE GENOMIC DNA]</scope>
</reference>
<evidence type="ECO:0000313" key="3">
    <source>
        <dbReference type="EMBL" id="CRK95980.1"/>
    </source>
</evidence>
<dbReference type="GO" id="GO:0062129">
    <property type="term" value="C:chitin-based extracellular matrix"/>
    <property type="evidence" value="ECO:0007669"/>
    <property type="project" value="TreeGrafter"/>
</dbReference>
<dbReference type="EMBL" id="CVRI01000043">
    <property type="protein sequence ID" value="CRK95980.1"/>
    <property type="molecule type" value="Genomic_DNA"/>
</dbReference>
<keyword evidence="1" id="KW-0193">Cuticle</keyword>
<keyword evidence="4" id="KW-1185">Reference proteome</keyword>
<dbReference type="PROSITE" id="PS51155">
    <property type="entry name" value="CHIT_BIND_RR_2"/>
    <property type="match status" value="1"/>
</dbReference>
<evidence type="ECO:0000256" key="2">
    <source>
        <dbReference type="SAM" id="MobiDB-lite"/>
    </source>
</evidence>
<accession>A0A1J1I8T4</accession>
<proteinExistence type="predicted"/>
<dbReference type="Pfam" id="PF00379">
    <property type="entry name" value="Chitin_bind_4"/>
    <property type="match status" value="1"/>
</dbReference>
<evidence type="ECO:0000313" key="4">
    <source>
        <dbReference type="Proteomes" id="UP000183832"/>
    </source>
</evidence>
<dbReference type="PANTHER" id="PTHR10380:SF192">
    <property type="entry name" value="GEO02312P1"/>
    <property type="match status" value="1"/>
</dbReference>
<name>A0A1J1I8T4_9DIPT</name>
<dbReference type="PANTHER" id="PTHR10380">
    <property type="entry name" value="CUTICLE PROTEIN"/>
    <property type="match status" value="1"/>
</dbReference>
<dbReference type="InterPro" id="IPR000618">
    <property type="entry name" value="Insect_cuticle"/>
</dbReference>
<dbReference type="InterPro" id="IPR050468">
    <property type="entry name" value="Cuticle_Struct_Prot"/>
</dbReference>
<protein>
    <submittedName>
        <fullName evidence="3">CLUMA_CG009421, isoform A</fullName>
    </submittedName>
</protein>
<dbReference type="Proteomes" id="UP000183832">
    <property type="component" value="Unassembled WGS sequence"/>
</dbReference>
<sequence length="171" mass="20028">MILTVFGDLSALPFLETSRNVPELSLKLLPPDLARDYSYYDHHHHHHQPDTIDKRTTKTQRVTKPTRTTKPATSTQAVIVEEPKQQQKPFQSNYEKLPDGGYRFSYTTADGQTREELGYFRDNEDGEKIWIVEGFYSYEGADGKPYRVQYIADDKGYRIVKKEPKTYYYYT</sequence>
<dbReference type="OrthoDB" id="7757995at2759"/>
<evidence type="ECO:0000256" key="1">
    <source>
        <dbReference type="PROSITE-ProRule" id="PRU00497"/>
    </source>
</evidence>
<gene>
    <name evidence="3" type="ORF">CLUMA_CG009421</name>
</gene>
<feature type="region of interest" description="Disordered" evidence="2">
    <location>
        <begin position="42"/>
        <end position="71"/>
    </location>
</feature>
<dbReference type="PRINTS" id="PR00947">
    <property type="entry name" value="CUTICLE"/>
</dbReference>
<organism evidence="3 4">
    <name type="scientific">Clunio marinus</name>
    <dbReference type="NCBI Taxonomy" id="568069"/>
    <lineage>
        <taxon>Eukaryota</taxon>
        <taxon>Metazoa</taxon>
        <taxon>Ecdysozoa</taxon>
        <taxon>Arthropoda</taxon>
        <taxon>Hexapoda</taxon>
        <taxon>Insecta</taxon>
        <taxon>Pterygota</taxon>
        <taxon>Neoptera</taxon>
        <taxon>Endopterygota</taxon>
        <taxon>Diptera</taxon>
        <taxon>Nematocera</taxon>
        <taxon>Chironomoidea</taxon>
        <taxon>Chironomidae</taxon>
        <taxon>Clunio</taxon>
    </lineage>
</organism>
<feature type="compositionally biased region" description="Polar residues" evidence="2">
    <location>
        <begin position="59"/>
        <end position="71"/>
    </location>
</feature>
<dbReference type="GO" id="GO:0008010">
    <property type="term" value="F:structural constituent of chitin-based larval cuticle"/>
    <property type="evidence" value="ECO:0007669"/>
    <property type="project" value="TreeGrafter"/>
</dbReference>